<protein>
    <submittedName>
        <fullName evidence="9">(raccoon dog) hypothetical protein</fullName>
    </submittedName>
</protein>
<evidence type="ECO:0000256" key="5">
    <source>
        <dbReference type="PROSITE-ProRule" id="PRU00024"/>
    </source>
</evidence>
<proteinExistence type="inferred from homology"/>
<accession>A0A811YCG9</accession>
<dbReference type="InterPro" id="IPR043136">
    <property type="entry name" value="B30.2/SPRY_sf"/>
</dbReference>
<dbReference type="PRINTS" id="PR01407">
    <property type="entry name" value="BUTYPHLNCDUF"/>
</dbReference>
<dbReference type="InterPro" id="IPR003879">
    <property type="entry name" value="Butyrophylin_SPRY"/>
</dbReference>
<dbReference type="InterPro" id="IPR013320">
    <property type="entry name" value="ConA-like_dom_sf"/>
</dbReference>
<dbReference type="PANTHER" id="PTHR24103">
    <property type="entry name" value="E3 UBIQUITIN-PROTEIN LIGASE TRIM"/>
    <property type="match status" value="1"/>
</dbReference>
<dbReference type="Gene3D" id="3.30.160.60">
    <property type="entry name" value="Classic Zinc Finger"/>
    <property type="match status" value="1"/>
</dbReference>
<dbReference type="Gene3D" id="3.30.40.10">
    <property type="entry name" value="Zinc/RING finger domain, C3HC4 (zinc finger)"/>
    <property type="match status" value="1"/>
</dbReference>
<evidence type="ECO:0000256" key="1">
    <source>
        <dbReference type="ARBA" id="ARBA00008518"/>
    </source>
</evidence>
<dbReference type="InterPro" id="IPR003877">
    <property type="entry name" value="SPRY_dom"/>
</dbReference>
<dbReference type="SUPFAM" id="SSF49899">
    <property type="entry name" value="Concanavalin A-like lectins/glucanases"/>
    <property type="match status" value="1"/>
</dbReference>
<evidence type="ECO:0000313" key="10">
    <source>
        <dbReference type="Proteomes" id="UP000645828"/>
    </source>
</evidence>
<dbReference type="PROSITE" id="PS00518">
    <property type="entry name" value="ZF_RING_1"/>
    <property type="match status" value="1"/>
</dbReference>
<dbReference type="GO" id="GO:0008270">
    <property type="term" value="F:zinc ion binding"/>
    <property type="evidence" value="ECO:0007669"/>
    <property type="project" value="UniProtKB-KW"/>
</dbReference>
<dbReference type="CDD" id="cd19783">
    <property type="entry name" value="Bbox2_TRIM43-like"/>
    <property type="match status" value="1"/>
</dbReference>
<keyword evidence="2" id="KW-0479">Metal-binding</keyword>
<dbReference type="PROSITE" id="PS50089">
    <property type="entry name" value="ZF_RING_2"/>
    <property type="match status" value="1"/>
</dbReference>
<evidence type="ECO:0000256" key="4">
    <source>
        <dbReference type="ARBA" id="ARBA00022833"/>
    </source>
</evidence>
<evidence type="ECO:0000256" key="3">
    <source>
        <dbReference type="ARBA" id="ARBA00022771"/>
    </source>
</evidence>
<dbReference type="InterPro" id="IPR000315">
    <property type="entry name" value="Znf_B-box"/>
</dbReference>
<dbReference type="InterPro" id="IPR017907">
    <property type="entry name" value="Znf_RING_CS"/>
</dbReference>
<dbReference type="InterPro" id="IPR013083">
    <property type="entry name" value="Znf_RING/FYVE/PHD"/>
</dbReference>
<feature type="domain" description="B box-type" evidence="7">
    <location>
        <begin position="92"/>
        <end position="129"/>
    </location>
</feature>
<comment type="caution">
    <text evidence="9">The sequence shown here is derived from an EMBL/GenBank/DDBJ whole genome shotgun (WGS) entry which is preliminary data.</text>
</comment>
<dbReference type="Gene3D" id="2.60.120.920">
    <property type="match status" value="1"/>
</dbReference>
<keyword evidence="10" id="KW-1185">Reference proteome</keyword>
<evidence type="ECO:0000259" key="8">
    <source>
        <dbReference type="PROSITE" id="PS50188"/>
    </source>
</evidence>
<dbReference type="EMBL" id="CAJHUB010000670">
    <property type="protein sequence ID" value="CAD7673117.1"/>
    <property type="molecule type" value="Genomic_DNA"/>
</dbReference>
<feature type="domain" description="B30.2/SPRY" evidence="8">
    <location>
        <begin position="269"/>
        <end position="450"/>
    </location>
</feature>
<dbReference type="SUPFAM" id="SSF57845">
    <property type="entry name" value="B-box zinc-binding domain"/>
    <property type="match status" value="1"/>
</dbReference>
<sequence>MDLDTLQAFQNELICSICMNYYLDPVTIDCGHSFCSPCLRLCWEEAQTPTYCPECRGISQKSDFKTNITLKKLASLARHARAYHVNSFVEQICVVHKESKGLFCEADKRLLCVSCSESPEHVTHSHCSVQWAAEEYREKLLKRMGSLWNMTQEMQNNLNQEVSKIESFEDYVALRKVMIKAEYQKIHLFLHEEEQLHLETVAKEAKEIFRQLKESEFRMTQQKESLKEMYRELTEMCHKPDMELLQDLGNVLQRTELVEVQKPQPVNPELTPQSITGILDVLNNFRVDNVLIQEATNQYMRFSKDPGSTLLGVAQRDISGEPQGTESCAAPGPQVFTCGRHYWEVDLTYSPSWILGVCKDSSTSDADTGFHPEEAFLLFSLKTDNHYSLSTSSPTLIQFVKRPLGRIGVFLDYDNGTVSFYDVSKGSLIYSFPPSPFSFPLKPFLCFGAP</sequence>
<evidence type="ECO:0000256" key="2">
    <source>
        <dbReference type="ARBA" id="ARBA00022723"/>
    </source>
</evidence>
<name>A0A811YCG9_NYCPR</name>
<dbReference type="AlphaFoldDB" id="A0A811YCG9"/>
<dbReference type="InterPro" id="IPR001870">
    <property type="entry name" value="B30.2/SPRY"/>
</dbReference>
<evidence type="ECO:0000259" key="7">
    <source>
        <dbReference type="PROSITE" id="PS50119"/>
    </source>
</evidence>
<feature type="domain" description="RING-type" evidence="6">
    <location>
        <begin position="15"/>
        <end position="56"/>
    </location>
</feature>
<dbReference type="InterPro" id="IPR018957">
    <property type="entry name" value="Znf_C3HC4_RING-type"/>
</dbReference>
<dbReference type="SMART" id="SM00184">
    <property type="entry name" value="RING"/>
    <property type="match status" value="1"/>
</dbReference>
<dbReference type="Pfam" id="PF00097">
    <property type="entry name" value="zf-C3HC4"/>
    <property type="match status" value="1"/>
</dbReference>
<dbReference type="SMART" id="SM00449">
    <property type="entry name" value="SPRY"/>
    <property type="match status" value="1"/>
</dbReference>
<keyword evidence="3 5" id="KW-0863">Zinc-finger</keyword>
<dbReference type="InterPro" id="IPR001841">
    <property type="entry name" value="Znf_RING"/>
</dbReference>
<reference evidence="9" key="1">
    <citation type="submission" date="2020-12" db="EMBL/GenBank/DDBJ databases">
        <authorList>
            <consortium name="Molecular Ecology Group"/>
        </authorList>
    </citation>
    <scope>NUCLEOTIDE SEQUENCE</scope>
    <source>
        <strain evidence="9">TBG_1078</strain>
    </source>
</reference>
<dbReference type="Proteomes" id="UP000645828">
    <property type="component" value="Unassembled WGS sequence"/>
</dbReference>
<comment type="similarity">
    <text evidence="1">Belongs to the TRIM/RBCC family.</text>
</comment>
<organism evidence="9 10">
    <name type="scientific">Nyctereutes procyonoides</name>
    <name type="common">Raccoon dog</name>
    <name type="synonym">Canis procyonoides</name>
    <dbReference type="NCBI Taxonomy" id="34880"/>
    <lineage>
        <taxon>Eukaryota</taxon>
        <taxon>Metazoa</taxon>
        <taxon>Chordata</taxon>
        <taxon>Craniata</taxon>
        <taxon>Vertebrata</taxon>
        <taxon>Euteleostomi</taxon>
        <taxon>Mammalia</taxon>
        <taxon>Eutheria</taxon>
        <taxon>Laurasiatheria</taxon>
        <taxon>Carnivora</taxon>
        <taxon>Caniformia</taxon>
        <taxon>Canidae</taxon>
        <taxon>Nyctereutes</taxon>
    </lineage>
</organism>
<dbReference type="Pfam" id="PF00622">
    <property type="entry name" value="SPRY"/>
    <property type="match status" value="1"/>
</dbReference>
<dbReference type="SUPFAM" id="SSF57850">
    <property type="entry name" value="RING/U-box"/>
    <property type="match status" value="1"/>
</dbReference>
<dbReference type="InterPro" id="IPR050143">
    <property type="entry name" value="TRIM/RBCC"/>
</dbReference>
<dbReference type="PROSITE" id="PS50188">
    <property type="entry name" value="B302_SPRY"/>
    <property type="match status" value="1"/>
</dbReference>
<evidence type="ECO:0000313" key="9">
    <source>
        <dbReference type="EMBL" id="CAD7673117.1"/>
    </source>
</evidence>
<keyword evidence="4" id="KW-0862">Zinc</keyword>
<evidence type="ECO:0000259" key="6">
    <source>
        <dbReference type="PROSITE" id="PS50089"/>
    </source>
</evidence>
<gene>
    <name evidence="9" type="ORF">NYPRO_LOCUS5911</name>
</gene>
<dbReference type="PROSITE" id="PS50119">
    <property type="entry name" value="ZF_BBOX"/>
    <property type="match status" value="1"/>
</dbReference>